<dbReference type="Proteomes" id="UP000692954">
    <property type="component" value="Unassembled WGS sequence"/>
</dbReference>
<evidence type="ECO:0000313" key="1">
    <source>
        <dbReference type="EMBL" id="CAD8115723.1"/>
    </source>
</evidence>
<evidence type="ECO:0000313" key="2">
    <source>
        <dbReference type="Proteomes" id="UP000692954"/>
    </source>
</evidence>
<proteinExistence type="predicted"/>
<organism evidence="1 2">
    <name type="scientific">Paramecium sonneborni</name>
    <dbReference type="NCBI Taxonomy" id="65129"/>
    <lineage>
        <taxon>Eukaryota</taxon>
        <taxon>Sar</taxon>
        <taxon>Alveolata</taxon>
        <taxon>Ciliophora</taxon>
        <taxon>Intramacronucleata</taxon>
        <taxon>Oligohymenophorea</taxon>
        <taxon>Peniculida</taxon>
        <taxon>Parameciidae</taxon>
        <taxon>Paramecium</taxon>
    </lineage>
</organism>
<reference evidence="1" key="1">
    <citation type="submission" date="2021-01" db="EMBL/GenBank/DDBJ databases">
        <authorList>
            <consortium name="Genoscope - CEA"/>
            <person name="William W."/>
        </authorList>
    </citation>
    <scope>NUCLEOTIDE SEQUENCE</scope>
</reference>
<name>A0A8S1QJ89_9CILI</name>
<sequence length="713" mass="86038">MNQNLNQGEGEETYQELFDSAQNQNFEQIPLAQTNNIEFEEPNQLEGVENKNALTNCHGSLIPHQSQNSGQIGNFQQQMDLLVIDSNENNNAILYLDFQNESAFFKDQQEDNLSDGHFFQQDSQKDNLLMNQNFEKQINEDWNQFSFNLNLNLTIQMANLEINYQNEVIIKQSQVKFRYIEILFPNIELLKVSYQNELNEENEINRLIENPQEITPQDWQFLTDEEQISKYQIEVVEFQKNAKKYISKKSQEKDTKKQKLKWIFNYNSWLENQHKKIIGDPSKNEFHSNYQKLIEILIKIDKSVINQDRLNQFKEEPCFALAGLLTILYIIPCDDIDQLFRFLEIVKDIIIQTQQNDRRMRYENFCQEKEYVKIIETLQKDFIQKQDKQHFNIDINKHLNQMTDKTLFYILSYLLFYDWCCRIDLKNKKYNYIQKQLQELKQLMNDYQYDQGENYFNQKLNNYQKYGFLQLIQIIINFSFMINQQDRNKHSKLFHSILLNLSFVKIDKLTIKQTFNFKEISAIILSLFDETFQMDDQIILENLRKDHFLSSFLKYCILKVNHPVSEKDLNKYIILKSMENTAQVEIQLKLQKNYLNFQVIQIIEYIAIIEYQDEENYFKKQFCNYISYLYQQYYNDSQELQNELNSYQDVFYQNADMNLQTLLNEFTQYKHGQMIDDIYKEIIQFKKENKKVKQIKNDLEEEQIPNKKIKKEK</sequence>
<dbReference type="AlphaFoldDB" id="A0A8S1QJ89"/>
<keyword evidence="2" id="KW-1185">Reference proteome</keyword>
<accession>A0A8S1QJ89</accession>
<protein>
    <submittedName>
        <fullName evidence="1">Uncharacterized protein</fullName>
    </submittedName>
</protein>
<comment type="caution">
    <text evidence="1">The sequence shown here is derived from an EMBL/GenBank/DDBJ whole genome shotgun (WGS) entry which is preliminary data.</text>
</comment>
<gene>
    <name evidence="1" type="ORF">PSON_ATCC_30995.1.T1090069</name>
</gene>
<dbReference type="EMBL" id="CAJJDN010000109">
    <property type="protein sequence ID" value="CAD8115723.1"/>
    <property type="molecule type" value="Genomic_DNA"/>
</dbReference>